<dbReference type="PROSITE" id="PS50112">
    <property type="entry name" value="PAS"/>
    <property type="match status" value="1"/>
</dbReference>
<dbReference type="Proteomes" id="UP000180235">
    <property type="component" value="Chromosome"/>
</dbReference>
<dbReference type="SMART" id="SM00091">
    <property type="entry name" value="PAS"/>
    <property type="match status" value="2"/>
</dbReference>
<dbReference type="SMART" id="SM00086">
    <property type="entry name" value="PAC"/>
    <property type="match status" value="2"/>
</dbReference>
<evidence type="ECO:0000259" key="4">
    <source>
        <dbReference type="PROSITE" id="PS50887"/>
    </source>
</evidence>
<dbReference type="STRING" id="1188229.GlitD10_2760"/>
<organism evidence="5 6">
    <name type="scientific">Gloeomargarita lithophora Alchichica-D10</name>
    <dbReference type="NCBI Taxonomy" id="1188229"/>
    <lineage>
        <taxon>Bacteria</taxon>
        <taxon>Bacillati</taxon>
        <taxon>Cyanobacteriota</taxon>
        <taxon>Cyanophyceae</taxon>
        <taxon>Gloeomargaritales</taxon>
        <taxon>Gloeomargaritaceae</taxon>
        <taxon>Gloeomargarita</taxon>
    </lineage>
</organism>
<dbReference type="CDD" id="cd01949">
    <property type="entry name" value="GGDEF"/>
    <property type="match status" value="1"/>
</dbReference>
<proteinExistence type="predicted"/>
<dbReference type="KEGG" id="glt:GlitD10_2760"/>
<dbReference type="SUPFAM" id="SSF141868">
    <property type="entry name" value="EAL domain-like"/>
    <property type="match status" value="1"/>
</dbReference>
<dbReference type="Pfam" id="PF00990">
    <property type="entry name" value="GGDEF"/>
    <property type="match status" value="1"/>
</dbReference>
<dbReference type="SUPFAM" id="SSF55785">
    <property type="entry name" value="PYP-like sensor domain (PAS domain)"/>
    <property type="match status" value="3"/>
</dbReference>
<dbReference type="PROSITE" id="PS50887">
    <property type="entry name" value="GGDEF"/>
    <property type="match status" value="1"/>
</dbReference>
<dbReference type="InterPro" id="IPR001633">
    <property type="entry name" value="EAL_dom"/>
</dbReference>
<protein>
    <submittedName>
        <fullName evidence="5">Diguanylate cyclase/phosphodiesterase with PAS/PAC sensor(S)</fullName>
    </submittedName>
</protein>
<evidence type="ECO:0000259" key="1">
    <source>
        <dbReference type="PROSITE" id="PS50112"/>
    </source>
</evidence>
<dbReference type="SMART" id="SM00052">
    <property type="entry name" value="EAL"/>
    <property type="match status" value="1"/>
</dbReference>
<evidence type="ECO:0000313" key="5">
    <source>
        <dbReference type="EMBL" id="APB35103.1"/>
    </source>
</evidence>
<dbReference type="InterPro" id="IPR000014">
    <property type="entry name" value="PAS"/>
</dbReference>
<dbReference type="AlphaFoldDB" id="A0A1J0AGR0"/>
<dbReference type="PROSITE" id="PS50883">
    <property type="entry name" value="EAL"/>
    <property type="match status" value="1"/>
</dbReference>
<dbReference type="FunFam" id="3.20.20.450:FF:000001">
    <property type="entry name" value="Cyclic di-GMP phosphodiesterase yahA"/>
    <property type="match status" value="1"/>
</dbReference>
<feature type="domain" description="GGDEF" evidence="4">
    <location>
        <begin position="531"/>
        <end position="666"/>
    </location>
</feature>
<dbReference type="CDD" id="cd01948">
    <property type="entry name" value="EAL"/>
    <property type="match status" value="1"/>
</dbReference>
<dbReference type="CDD" id="cd00130">
    <property type="entry name" value="PAS"/>
    <property type="match status" value="1"/>
</dbReference>
<dbReference type="InterPro" id="IPR013655">
    <property type="entry name" value="PAS_fold_3"/>
</dbReference>
<dbReference type="NCBIfam" id="TIGR00229">
    <property type="entry name" value="sensory_box"/>
    <property type="match status" value="2"/>
</dbReference>
<name>A0A1J0AGR0_9CYAN</name>
<dbReference type="InterPro" id="IPR035919">
    <property type="entry name" value="EAL_sf"/>
</dbReference>
<dbReference type="InterPro" id="IPR001610">
    <property type="entry name" value="PAC"/>
</dbReference>
<dbReference type="PANTHER" id="PTHR44757:SF2">
    <property type="entry name" value="BIOFILM ARCHITECTURE MAINTENANCE PROTEIN MBAA"/>
    <property type="match status" value="1"/>
</dbReference>
<dbReference type="EMBL" id="CP017675">
    <property type="protein sequence ID" value="APB35103.1"/>
    <property type="molecule type" value="Genomic_DNA"/>
</dbReference>
<dbReference type="SMART" id="SM00267">
    <property type="entry name" value="GGDEF"/>
    <property type="match status" value="1"/>
</dbReference>
<dbReference type="PROSITE" id="PS50113">
    <property type="entry name" value="PAC"/>
    <property type="match status" value="3"/>
</dbReference>
<dbReference type="Pfam" id="PF08447">
    <property type="entry name" value="PAS_3"/>
    <property type="match status" value="1"/>
</dbReference>
<feature type="domain" description="EAL" evidence="3">
    <location>
        <begin position="675"/>
        <end position="930"/>
    </location>
</feature>
<dbReference type="Pfam" id="PF08448">
    <property type="entry name" value="PAS_4"/>
    <property type="match status" value="1"/>
</dbReference>
<evidence type="ECO:0000313" key="6">
    <source>
        <dbReference type="Proteomes" id="UP000180235"/>
    </source>
</evidence>
<feature type="domain" description="PAC" evidence="2">
    <location>
        <begin position="314"/>
        <end position="367"/>
    </location>
</feature>
<dbReference type="SUPFAM" id="SSF55073">
    <property type="entry name" value="Nucleotide cyclase"/>
    <property type="match status" value="1"/>
</dbReference>
<reference evidence="5 6" key="1">
    <citation type="submission" date="2016-10" db="EMBL/GenBank/DDBJ databases">
        <title>Description of Gloeomargarita lithophora gen. nov., sp. nov., a thylakoid-bearing basal-branching cyanobacterium with intracellular carbonates, and proposal for Gloeomargaritales ord. nov.</title>
        <authorList>
            <person name="Moreira D."/>
            <person name="Tavera R."/>
            <person name="Benzerara K."/>
            <person name="Skouri-Panet F."/>
            <person name="Couradeau E."/>
            <person name="Gerard E."/>
            <person name="Loussert C."/>
            <person name="Novelo E."/>
            <person name="Zivanovic Y."/>
            <person name="Lopez-Garcia P."/>
        </authorList>
    </citation>
    <scope>NUCLEOTIDE SEQUENCE [LARGE SCALE GENOMIC DNA]</scope>
    <source>
        <strain evidence="5 6">D10</strain>
    </source>
</reference>
<accession>A0A1J0AGR0</accession>
<dbReference type="InterPro" id="IPR013656">
    <property type="entry name" value="PAS_4"/>
</dbReference>
<feature type="domain" description="PAS" evidence="1">
    <location>
        <begin position="368"/>
        <end position="440"/>
    </location>
</feature>
<sequence length="932" mass="105889">MDGSELTVWGVWEWVQGEIRCSQDLAKQLGLENEFCPLAQWWERVPPLEQAQVQQVWQAWLAGERLDLQVGHGWVLPSGGWRRLWVYGQGWQGQKLGWVLDVTALLAPGGMERDELQTVLDAFPGTVSWIGQDLRYLGVNHQLAHSLNLPVTAFPGQEVGFLSPNPVFNEFVRGVFADPDRYLQRELELQVPVGDGNHKTFLVMAQKYQQGSAAVFVGVDITERRRVEAQLRHSEDRFRRLIEELQVGLQLWGAQGEHVLSNRAALEILGMERGRLDQIGLYDRGWNVIDEQGQPLSSADLPVARVLADGQSVRNLVLGVYRQRYQDRVWLLVTAEPQVDEQGQVVQVICTFSDITERRRVEQALRESRERYALAVAGANDGLWDWDLSANEMYFSNRWQEMLGYREGEISPNPDEWIDRIHPEDRDRVRNELSAHLTGLTPHFESEHRVVHRDGRYHWMLCRGLAVRDTDGQVYRMAGSQTDITRRKQTESQLRYDATHDSLTDLANRALFLECLEKALRCHYFSRQDGVNFAVLFLDLDRFKIVNDSLGHMSGDRLLVAIAQQLRRCLRSGDVLARFGGDEFAILLNGVTSALDATLIAEQIHGAFKEPFPLGADGLEVFTSASVGLVLGPGHYLRPEEVLRDVDAAMHEAKLRGKACTVVFDHAMYTQALRLLQVETDLRRAIEREELCVFYQPIVSLLTGALTGFEALVRWRHPQWGLVSPGEFIPLAEETGLILSLGRWVLHQACDQMRRWQRTLPGTDQLSISVNLSGRQLLQPHLLEQVGEILTDTSLDPQFLRLEITESVLGDYDEAVTILKKLKDLGVDSCIDDFGTGHSSLSRLHRFPIDRLKIDQSFVSQVEHDRESGEIIRTIMSLAQSLHMDVTAEGVETRAQRQLLQSLDCQYAQGFLFSRPLPSAEMEALIQHLPHW</sequence>
<dbReference type="InterPro" id="IPR000700">
    <property type="entry name" value="PAS-assoc_C"/>
</dbReference>
<evidence type="ECO:0000259" key="2">
    <source>
        <dbReference type="PROSITE" id="PS50113"/>
    </source>
</evidence>
<keyword evidence="6" id="KW-1185">Reference proteome</keyword>
<dbReference type="NCBIfam" id="TIGR00254">
    <property type="entry name" value="GGDEF"/>
    <property type="match status" value="1"/>
</dbReference>
<dbReference type="InterPro" id="IPR029787">
    <property type="entry name" value="Nucleotide_cyclase"/>
</dbReference>
<dbReference type="InterPro" id="IPR000160">
    <property type="entry name" value="GGDEF_dom"/>
</dbReference>
<dbReference type="Pfam" id="PF00563">
    <property type="entry name" value="EAL"/>
    <property type="match status" value="1"/>
</dbReference>
<feature type="domain" description="PAC" evidence="2">
    <location>
        <begin position="185"/>
        <end position="233"/>
    </location>
</feature>
<gene>
    <name evidence="5" type="ORF">GlitD10_2760</name>
</gene>
<dbReference type="InterPro" id="IPR052155">
    <property type="entry name" value="Biofilm_reg_signaling"/>
</dbReference>
<dbReference type="Gene3D" id="3.30.70.270">
    <property type="match status" value="1"/>
</dbReference>
<dbReference type="OrthoDB" id="543801at2"/>
<feature type="domain" description="PAC" evidence="2">
    <location>
        <begin position="444"/>
        <end position="496"/>
    </location>
</feature>
<dbReference type="RefSeq" id="WP_071455445.1">
    <property type="nucleotide sequence ID" value="NZ_CP017675.1"/>
</dbReference>
<dbReference type="InterPro" id="IPR043128">
    <property type="entry name" value="Rev_trsase/Diguanyl_cyclase"/>
</dbReference>
<dbReference type="PANTHER" id="PTHR44757">
    <property type="entry name" value="DIGUANYLATE CYCLASE DGCP"/>
    <property type="match status" value="1"/>
</dbReference>
<dbReference type="Gene3D" id="3.30.450.20">
    <property type="entry name" value="PAS domain"/>
    <property type="match status" value="3"/>
</dbReference>
<dbReference type="InterPro" id="IPR035965">
    <property type="entry name" value="PAS-like_dom_sf"/>
</dbReference>
<evidence type="ECO:0000259" key="3">
    <source>
        <dbReference type="PROSITE" id="PS50883"/>
    </source>
</evidence>
<dbReference type="Gene3D" id="3.20.20.450">
    <property type="entry name" value="EAL domain"/>
    <property type="match status" value="1"/>
</dbReference>